<proteinExistence type="predicted"/>
<keyword evidence="3" id="KW-1185">Reference proteome</keyword>
<protein>
    <submittedName>
        <fullName evidence="2">Uncharacterized protein</fullName>
    </submittedName>
</protein>
<feature type="region of interest" description="Disordered" evidence="1">
    <location>
        <begin position="54"/>
        <end position="113"/>
    </location>
</feature>
<evidence type="ECO:0000256" key="1">
    <source>
        <dbReference type="SAM" id="MobiDB-lite"/>
    </source>
</evidence>
<gene>
    <name evidence="2" type="ORF">SEMRO_352_G124090.1</name>
</gene>
<feature type="compositionally biased region" description="Low complexity" evidence="1">
    <location>
        <begin position="1"/>
        <end position="12"/>
    </location>
</feature>
<sequence length="329" mass="36627">MSHASESPSARAPPEEEEEDIPFSGFDEIENAFNRVSLVADSLLDSINDDSLRAKDRERQRRRNKNKRSPGRSTYYNSDSSVDDDLTDYNNNTAASHAGKHTSTSAEGRHAPEQVHRNVVSPYDAYTSNNNSDHNYTPTSYYQDDDVSLLGDSIVGADDGDSLDGSLVHDLHNLKSIQKAMQADLMKGEEDFQANVTSTEGGEFNGKSFFQKLEAAAAENNGKTPKTHNLNFKSKLLANKNRNKPFATIDIRRKSHTATIDNKPPQPSLWEQLRTFVTKYLGDKPNLPFFLFNAIVWIAVFKIALAARKYLVEDDGTLGMSPFVLAMTS</sequence>
<feature type="compositionally biased region" description="Polar residues" evidence="1">
    <location>
        <begin position="88"/>
        <end position="106"/>
    </location>
</feature>
<organism evidence="2 3">
    <name type="scientific">Seminavis robusta</name>
    <dbReference type="NCBI Taxonomy" id="568900"/>
    <lineage>
        <taxon>Eukaryota</taxon>
        <taxon>Sar</taxon>
        <taxon>Stramenopiles</taxon>
        <taxon>Ochrophyta</taxon>
        <taxon>Bacillariophyta</taxon>
        <taxon>Bacillariophyceae</taxon>
        <taxon>Bacillariophycidae</taxon>
        <taxon>Naviculales</taxon>
        <taxon>Naviculaceae</taxon>
        <taxon>Seminavis</taxon>
    </lineage>
</organism>
<comment type="caution">
    <text evidence="2">The sequence shown here is derived from an EMBL/GenBank/DDBJ whole genome shotgun (WGS) entry which is preliminary data.</text>
</comment>
<dbReference type="OrthoDB" id="1735at2759"/>
<accession>A0A9N8DU25</accession>
<evidence type="ECO:0000313" key="3">
    <source>
        <dbReference type="Proteomes" id="UP001153069"/>
    </source>
</evidence>
<dbReference type="AlphaFoldDB" id="A0A9N8DU25"/>
<reference evidence="2" key="1">
    <citation type="submission" date="2020-06" db="EMBL/GenBank/DDBJ databases">
        <authorList>
            <consortium name="Plant Systems Biology data submission"/>
        </authorList>
    </citation>
    <scope>NUCLEOTIDE SEQUENCE</scope>
    <source>
        <strain evidence="2">D6</strain>
    </source>
</reference>
<feature type="compositionally biased region" description="Polar residues" evidence="1">
    <location>
        <begin position="71"/>
        <end position="80"/>
    </location>
</feature>
<name>A0A9N8DU25_9STRA</name>
<dbReference type="Proteomes" id="UP001153069">
    <property type="component" value="Unassembled WGS sequence"/>
</dbReference>
<dbReference type="EMBL" id="CAICTM010000351">
    <property type="protein sequence ID" value="CAB9508554.1"/>
    <property type="molecule type" value="Genomic_DNA"/>
</dbReference>
<evidence type="ECO:0000313" key="2">
    <source>
        <dbReference type="EMBL" id="CAB9508554.1"/>
    </source>
</evidence>
<feature type="compositionally biased region" description="Basic residues" evidence="1">
    <location>
        <begin position="60"/>
        <end position="70"/>
    </location>
</feature>
<feature type="region of interest" description="Disordered" evidence="1">
    <location>
        <begin position="1"/>
        <end position="26"/>
    </location>
</feature>